<dbReference type="GeneID" id="77462570"/>
<proteinExistence type="predicted"/>
<dbReference type="SUPFAM" id="SSF52540">
    <property type="entry name" value="P-loop containing nucleoside triphosphate hydrolases"/>
    <property type="match status" value="1"/>
</dbReference>
<dbReference type="InterPro" id="IPR027417">
    <property type="entry name" value="P-loop_NTPase"/>
</dbReference>
<name>A0A380LLF2_9FIRM</name>
<dbReference type="GO" id="GO:0016020">
    <property type="term" value="C:membrane"/>
    <property type="evidence" value="ECO:0007669"/>
    <property type="project" value="InterPro"/>
</dbReference>
<dbReference type="OrthoDB" id="2058346at2"/>
<dbReference type="SUPFAM" id="SSF46785">
    <property type="entry name" value="Winged helix' DNA-binding domain"/>
    <property type="match status" value="1"/>
</dbReference>
<dbReference type="AlphaFoldDB" id="A0A380LLF2"/>
<accession>A0A380LLF2</accession>
<protein>
    <submittedName>
        <fullName evidence="1">Transcriptional antiterminator</fullName>
    </submittedName>
</protein>
<gene>
    <name evidence="1" type="ORF">NCTC11087_01625</name>
</gene>
<dbReference type="Gene3D" id="3.40.50.510">
    <property type="entry name" value="Phosphotransferase system, mannose-type IIA component"/>
    <property type="match status" value="1"/>
</dbReference>
<organism evidence="1 2">
    <name type="scientific">Faecalicoccus pleomorphus</name>
    <dbReference type="NCBI Taxonomy" id="1323"/>
    <lineage>
        <taxon>Bacteria</taxon>
        <taxon>Bacillati</taxon>
        <taxon>Bacillota</taxon>
        <taxon>Erysipelotrichia</taxon>
        <taxon>Erysipelotrichales</taxon>
        <taxon>Erysipelotrichaceae</taxon>
        <taxon>Faecalicoccus</taxon>
    </lineage>
</organism>
<dbReference type="EMBL" id="UHFX01000003">
    <property type="protein sequence ID" value="SUO04698.1"/>
    <property type="molecule type" value="Genomic_DNA"/>
</dbReference>
<reference evidence="1 2" key="1">
    <citation type="submission" date="2018-06" db="EMBL/GenBank/DDBJ databases">
        <authorList>
            <consortium name="Pathogen Informatics"/>
            <person name="Doyle S."/>
        </authorList>
    </citation>
    <scope>NUCLEOTIDE SEQUENCE [LARGE SCALE GENOMIC DNA]</scope>
    <source>
        <strain evidence="1 2">NCTC11087</strain>
    </source>
</reference>
<keyword evidence="2" id="KW-1185">Reference proteome</keyword>
<dbReference type="RefSeq" id="WP_022790216.1">
    <property type="nucleotide sequence ID" value="NZ_UHFX01000003.1"/>
</dbReference>
<dbReference type="InterPro" id="IPR036390">
    <property type="entry name" value="WH_DNA-bd_sf"/>
</dbReference>
<dbReference type="Proteomes" id="UP000255523">
    <property type="component" value="Unassembled WGS sequence"/>
</dbReference>
<evidence type="ECO:0000313" key="2">
    <source>
        <dbReference type="Proteomes" id="UP000255523"/>
    </source>
</evidence>
<evidence type="ECO:0000313" key="1">
    <source>
        <dbReference type="EMBL" id="SUO04698.1"/>
    </source>
</evidence>
<dbReference type="InterPro" id="IPR036662">
    <property type="entry name" value="PTS_EIIA_man-typ_sf"/>
</dbReference>
<dbReference type="GO" id="GO:0009401">
    <property type="term" value="P:phosphoenolpyruvate-dependent sugar phosphotransferase system"/>
    <property type="evidence" value="ECO:0007669"/>
    <property type="project" value="InterPro"/>
</dbReference>
<sequence>MPTSRKELIFQTIQEYTSKAIVENNLDFSSCNAHILSLNLHIDRSNISRILNQLFQEGKLIKTSGRPTLYISRKIIENLYPFVEIPSILNQDDSLQNYLYSEKEEKKDELSQVVGSKKNGSLYKTISSILPMISRRNNNLYLFSFSGPSGIGKKYLAKNLFQYAKNHQHLEKKVSIFYANYSLIVRNPDYILNAIDPIVHKWILIEIFDHYEKIKLSSFLTEMIDLYSNKGTELNAISIIFHNNMNRLFDLSDYYYSQNFTIQPLNERPTIEILELILNFLISNASSFKKEIQLTPLFINKLIQYGQNENVEKLNKTIYGIIALCFFHTSKNPRIPLVLDDSYMPNNIKYTKEDPKLSLYLSKLADTIHIAPSTQLNELLNYENEQININLSSEFENNLQYAILNAPTNFKDPTSLTNEKSDLADKIENIIKNTTLYTDIFLVDFIINTISEFINNRVSIQKFKIPYPKEIKPNVQNMIDSILRIISNSSPEVFHLMESEKYIFAQLINECFVITNESPTPILIITHSSHLSENYAHQFNILARKRIFYSVDFSDFDTNKNIEAVKSRIYNVVTHLNRGKGIYMIANQQLISKLGSNIFTYTKVPVFLFTFGSLSVFLDLITQLDSTKMNSITFSKLITKNTHISQDFVQSNSLCLQDTRESNTYLKSMQIIFPSLNTRLTNNLFYLSLEYLCKQLKISITNSMIIDFLFQGNCLLNKILNKKEHFSLEGDEDMEVFPVIANSLHMFYQFKDIHFESGDIEILYQSLFSQIENISK</sequence>